<sequence length="136" mass="15698">MLTEREMQMLTDYFRGEKTVTEIANDHGYANRSSLYKLLENEEAQDYINKLTDQTMKNALRLLKMNSRDLSKSLLDIAKGNIADVKKVYAQLQAINSALEKAGMNSKTIVFEDKNSNDDDYNELMDMLKEKKTMDQ</sequence>
<organism evidence="1 2">
    <name type="scientific">Bacillus norwichensis</name>
    <dbReference type="NCBI Taxonomy" id="2762217"/>
    <lineage>
        <taxon>Bacteria</taxon>
        <taxon>Bacillati</taxon>
        <taxon>Bacillota</taxon>
        <taxon>Bacilli</taxon>
        <taxon>Bacillales</taxon>
        <taxon>Bacillaceae</taxon>
        <taxon>Bacillus</taxon>
    </lineage>
</organism>
<accession>A0ABR8VIF8</accession>
<dbReference type="Proteomes" id="UP000648182">
    <property type="component" value="Unassembled WGS sequence"/>
</dbReference>
<comment type="caution">
    <text evidence="1">The sequence shown here is derived from an EMBL/GenBank/DDBJ whole genome shotgun (WGS) entry which is preliminary data.</text>
</comment>
<reference evidence="1 2" key="1">
    <citation type="submission" date="2020-08" db="EMBL/GenBank/DDBJ databases">
        <title>A Genomic Blueprint of the Chicken Gut Microbiome.</title>
        <authorList>
            <person name="Gilroy R."/>
            <person name="Ravi A."/>
            <person name="Getino M."/>
            <person name="Pursley I."/>
            <person name="Horton D.L."/>
            <person name="Alikhan N.-F."/>
            <person name="Baker D."/>
            <person name="Gharbi K."/>
            <person name="Hall N."/>
            <person name="Watson M."/>
            <person name="Adriaenssens E.M."/>
            <person name="Foster-Nyarko E."/>
            <person name="Jarju S."/>
            <person name="Secka A."/>
            <person name="Antonio M."/>
            <person name="Oren A."/>
            <person name="Chaudhuri R."/>
            <person name="La Ragione R.M."/>
            <person name="Hildebrand F."/>
            <person name="Pallen M.J."/>
        </authorList>
    </citation>
    <scope>NUCLEOTIDE SEQUENCE [LARGE SCALE GENOMIC DNA]</scope>
    <source>
        <strain evidence="1 2">Sa1BUA2</strain>
    </source>
</reference>
<dbReference type="Gene3D" id="1.10.10.60">
    <property type="entry name" value="Homeodomain-like"/>
    <property type="match status" value="1"/>
</dbReference>
<evidence type="ECO:0008006" key="3">
    <source>
        <dbReference type="Google" id="ProtNLM"/>
    </source>
</evidence>
<name>A0ABR8VIF8_9BACI</name>
<keyword evidence="2" id="KW-1185">Reference proteome</keyword>
<dbReference type="RefSeq" id="WP_191810769.1">
    <property type="nucleotide sequence ID" value="NZ_JACSPV010000007.1"/>
</dbReference>
<dbReference type="EMBL" id="JACSPV010000007">
    <property type="protein sequence ID" value="MBD8004544.1"/>
    <property type="molecule type" value="Genomic_DNA"/>
</dbReference>
<gene>
    <name evidence="1" type="ORF">H9631_05565</name>
</gene>
<evidence type="ECO:0000313" key="1">
    <source>
        <dbReference type="EMBL" id="MBD8004544.1"/>
    </source>
</evidence>
<proteinExistence type="predicted"/>
<evidence type="ECO:0000313" key="2">
    <source>
        <dbReference type="Proteomes" id="UP000648182"/>
    </source>
</evidence>
<protein>
    <recommendedName>
        <fullName evidence="3">Homeodomain phBC6A51-type domain-containing protein</fullName>
    </recommendedName>
</protein>